<accession>A0A319AZS2</accession>
<organism evidence="1 2">
    <name type="scientific">Aspergillus vadensis (strain CBS 113365 / IMI 142717 / IBT 24658)</name>
    <dbReference type="NCBI Taxonomy" id="1448311"/>
    <lineage>
        <taxon>Eukaryota</taxon>
        <taxon>Fungi</taxon>
        <taxon>Dikarya</taxon>
        <taxon>Ascomycota</taxon>
        <taxon>Pezizomycotina</taxon>
        <taxon>Eurotiomycetes</taxon>
        <taxon>Eurotiomycetidae</taxon>
        <taxon>Eurotiales</taxon>
        <taxon>Aspergillaceae</taxon>
        <taxon>Aspergillus</taxon>
        <taxon>Aspergillus subgen. Circumdati</taxon>
    </lineage>
</organism>
<gene>
    <name evidence="1" type="ORF">BO88DRAFT_353504</name>
</gene>
<dbReference type="RefSeq" id="XP_025557194.1">
    <property type="nucleotide sequence ID" value="XM_025703642.1"/>
</dbReference>
<dbReference type="GeneID" id="37208234"/>
<sequence>MRSLIPCEGDASLYIRHNFITSLANLKGVTGPRTMSRRTTKDKLSRLAKGIKALTPLILRKGFSVRLMLWQVPPRQFASAARKNNVEALQGSFTARSGIHLSIPLPGTDVAYDDMAQAMERQLRLHGTDLLTLSVMSSFLLIVDSNQSNLLIDEIDASSAKYPRHLFQSAVIQALNSTVGTDAKTPASWQEICRCIKIIPIHNERRNARQSGRTGGHLEISNTSEELCTYTIENMKYFLKA</sequence>
<dbReference type="OrthoDB" id="6105938at2759"/>
<name>A0A319AZS2_ASPVC</name>
<protein>
    <submittedName>
        <fullName evidence="1">Uncharacterized protein</fullName>
    </submittedName>
</protein>
<keyword evidence="2" id="KW-1185">Reference proteome</keyword>
<proteinExistence type="predicted"/>
<reference evidence="1" key="1">
    <citation type="submission" date="2016-12" db="EMBL/GenBank/DDBJ databases">
        <title>The genomes of Aspergillus section Nigri reveals drivers in fungal speciation.</title>
        <authorList>
            <consortium name="DOE Joint Genome Institute"/>
            <person name="Vesth T.C."/>
            <person name="Nybo J."/>
            <person name="Theobald S."/>
            <person name="Brandl J."/>
            <person name="Frisvad J.C."/>
            <person name="Nielsen K.F."/>
            <person name="Lyhne E.K."/>
            <person name="Kogle M.E."/>
            <person name="Kuo A."/>
            <person name="Riley R."/>
            <person name="Clum A."/>
            <person name="Nolan M."/>
            <person name="Lipzen A."/>
            <person name="Salamov A."/>
            <person name="Henrissat B."/>
            <person name="Wiebenga A."/>
            <person name="De Vries R.P."/>
            <person name="Grigoriev I.V."/>
            <person name="Mortensen U.H."/>
            <person name="Andersen M.R."/>
            <person name="Baker S.E."/>
        </authorList>
    </citation>
    <scope>NUCLEOTIDE SEQUENCE [LARGE SCALE GENOMIC DNA]</scope>
    <source>
        <strain evidence="1">CBS 113365</strain>
    </source>
</reference>
<dbReference type="AlphaFoldDB" id="A0A319AZS2"/>
<dbReference type="Proteomes" id="UP000248405">
    <property type="component" value="Unassembled WGS sequence"/>
</dbReference>
<dbReference type="EMBL" id="KZ821655">
    <property type="protein sequence ID" value="PYH63400.1"/>
    <property type="molecule type" value="Genomic_DNA"/>
</dbReference>
<evidence type="ECO:0000313" key="2">
    <source>
        <dbReference type="Proteomes" id="UP000248405"/>
    </source>
</evidence>
<evidence type="ECO:0000313" key="1">
    <source>
        <dbReference type="EMBL" id="PYH63400.1"/>
    </source>
</evidence>